<evidence type="ECO:0000256" key="1">
    <source>
        <dbReference type="SAM" id="SignalP"/>
    </source>
</evidence>
<keyword evidence="1" id="KW-0732">Signal</keyword>
<comment type="caution">
    <text evidence="2">The sequence shown here is derived from an EMBL/GenBank/DDBJ whole genome shotgun (WGS) entry which is preliminary data.</text>
</comment>
<name>A0A4Q6Y2K9_9SPHN</name>
<dbReference type="OrthoDB" id="7583587at2"/>
<proteinExistence type="predicted"/>
<dbReference type="Proteomes" id="UP000292085">
    <property type="component" value="Unassembled WGS sequence"/>
</dbReference>
<dbReference type="AlphaFoldDB" id="A0A4Q6Y2K9"/>
<keyword evidence="3" id="KW-1185">Reference proteome</keyword>
<gene>
    <name evidence="2" type="ORF">EWE75_11080</name>
</gene>
<protein>
    <submittedName>
        <fullName evidence="2">Uncharacterized protein</fullName>
    </submittedName>
</protein>
<reference evidence="2 3" key="1">
    <citation type="submission" date="2019-02" db="EMBL/GenBank/DDBJ databases">
        <authorList>
            <person name="Li Y."/>
        </authorList>
    </citation>
    <scope>NUCLEOTIDE SEQUENCE [LARGE SCALE GENOMIC DNA]</scope>
    <source>
        <strain evidence="2 3">3-7</strain>
    </source>
</reference>
<dbReference type="EMBL" id="SGIS01000014">
    <property type="protein sequence ID" value="RZF64482.1"/>
    <property type="molecule type" value="Genomic_DNA"/>
</dbReference>
<sequence>MARRNEPLAIGDYAMLKTILFAAVASSALLASPSIAAPTGTPEGARIEVSTAPIATTPAKRETRYCVIDTITGSLIPRKECHTRKDWIDLTGTDPLAKN</sequence>
<accession>A0A4Q6Y2K9</accession>
<evidence type="ECO:0000313" key="2">
    <source>
        <dbReference type="EMBL" id="RZF64482.1"/>
    </source>
</evidence>
<organism evidence="2 3">
    <name type="scientific">Sphingomonas populi</name>
    <dbReference type="NCBI Taxonomy" id="2484750"/>
    <lineage>
        <taxon>Bacteria</taxon>
        <taxon>Pseudomonadati</taxon>
        <taxon>Pseudomonadota</taxon>
        <taxon>Alphaproteobacteria</taxon>
        <taxon>Sphingomonadales</taxon>
        <taxon>Sphingomonadaceae</taxon>
        <taxon>Sphingomonas</taxon>
    </lineage>
</organism>
<feature type="chain" id="PRO_5020473495" evidence="1">
    <location>
        <begin position="37"/>
        <end position="99"/>
    </location>
</feature>
<feature type="signal peptide" evidence="1">
    <location>
        <begin position="1"/>
        <end position="36"/>
    </location>
</feature>
<evidence type="ECO:0000313" key="3">
    <source>
        <dbReference type="Proteomes" id="UP000292085"/>
    </source>
</evidence>
<dbReference type="RefSeq" id="WP_130157378.1">
    <property type="nucleotide sequence ID" value="NZ_SGIS01000014.1"/>
</dbReference>